<feature type="region of interest" description="Disordered" evidence="1">
    <location>
        <begin position="99"/>
        <end position="130"/>
    </location>
</feature>
<protein>
    <submittedName>
        <fullName evidence="2">Uncharacterized protein</fullName>
    </submittedName>
</protein>
<feature type="region of interest" description="Disordered" evidence="1">
    <location>
        <begin position="11"/>
        <end position="35"/>
    </location>
</feature>
<dbReference type="EMBL" id="JAHHIF010000003">
    <property type="protein sequence ID" value="MBW4543410.1"/>
    <property type="molecule type" value="Genomic_DNA"/>
</dbReference>
<reference evidence="2" key="1">
    <citation type="submission" date="2021-05" db="EMBL/GenBank/DDBJ databases">
        <authorList>
            <person name="Pietrasiak N."/>
            <person name="Ward R."/>
            <person name="Stajich J.E."/>
            <person name="Kurbessoian T."/>
        </authorList>
    </citation>
    <scope>NUCLEOTIDE SEQUENCE</scope>
    <source>
        <strain evidence="2">CPER-KK1</strain>
    </source>
</reference>
<name>A0A951PGG6_9CYAN</name>
<evidence type="ECO:0000313" key="2">
    <source>
        <dbReference type="EMBL" id="MBW4543410.1"/>
    </source>
</evidence>
<evidence type="ECO:0000256" key="1">
    <source>
        <dbReference type="SAM" id="MobiDB-lite"/>
    </source>
</evidence>
<dbReference type="AlphaFoldDB" id="A0A951PGG6"/>
<feature type="region of interest" description="Disordered" evidence="1">
    <location>
        <begin position="169"/>
        <end position="194"/>
    </location>
</feature>
<reference evidence="2" key="2">
    <citation type="journal article" date="2022" name="Microbiol. Resour. Announc.">
        <title>Metagenome Sequencing to Explore Phylogenomics of Terrestrial Cyanobacteria.</title>
        <authorList>
            <person name="Ward R.D."/>
            <person name="Stajich J.E."/>
            <person name="Johansen J.R."/>
            <person name="Huntemann M."/>
            <person name="Clum A."/>
            <person name="Foster B."/>
            <person name="Foster B."/>
            <person name="Roux S."/>
            <person name="Palaniappan K."/>
            <person name="Varghese N."/>
            <person name="Mukherjee S."/>
            <person name="Reddy T.B.K."/>
            <person name="Daum C."/>
            <person name="Copeland A."/>
            <person name="Chen I.A."/>
            <person name="Ivanova N.N."/>
            <person name="Kyrpides N.C."/>
            <person name="Shapiro N."/>
            <person name="Eloe-Fadrosh E.A."/>
            <person name="Pietrasiak N."/>
        </authorList>
    </citation>
    <scope>NUCLEOTIDE SEQUENCE</scope>
    <source>
        <strain evidence="2">CPER-KK1</strain>
    </source>
</reference>
<feature type="compositionally biased region" description="Polar residues" evidence="1">
    <location>
        <begin position="116"/>
        <end position="129"/>
    </location>
</feature>
<evidence type="ECO:0000313" key="3">
    <source>
        <dbReference type="Proteomes" id="UP000753908"/>
    </source>
</evidence>
<proteinExistence type="predicted"/>
<sequence>MVLLAGGLSAQASNNPISEGSTQEPIAQDDSVVTPTVTASKIEPIALSDKLKEQNLSQSVAINSNEESPLEPSLSTQNSQVVAGSQVQVVAEAPKVEALNPDKAASESLNPDADLSASSAQTPSATVSTAEALRSDDVIAQSSSNNTSQLLADAQPEAGATCIAQAVVPPTLGDGSTPSQLAQRSERQCPRPQPIPQIVVPEPYEEYGASPALSIYIPVGYGADNNTVFLSGSYQESVREDEGSVGAGGIGIGIGDATEAVGLELSYALETAEEEDFGEGGFNAKLHRRFGRDASIALGWNGFLNIGRNDFEQSKYGVLTKVFRTQESLDQFFSRVAVTVGVGDGQFRSNGAVDAGDNNINVFGNVAVRVVRPVSFIAEWTGQDLALGLSIAPFKNIPFVITPAVRDLAGAGDEARFVLGAGTAFRF</sequence>
<organism evidence="2 3">
    <name type="scientific">Symplocastrum torsivum CPER-KK1</name>
    <dbReference type="NCBI Taxonomy" id="450513"/>
    <lineage>
        <taxon>Bacteria</taxon>
        <taxon>Bacillati</taxon>
        <taxon>Cyanobacteriota</taxon>
        <taxon>Cyanophyceae</taxon>
        <taxon>Oscillatoriophycideae</taxon>
        <taxon>Oscillatoriales</taxon>
        <taxon>Microcoleaceae</taxon>
        <taxon>Symplocastrum</taxon>
    </lineage>
</organism>
<gene>
    <name evidence="2" type="ORF">KME25_03020</name>
</gene>
<dbReference type="Proteomes" id="UP000753908">
    <property type="component" value="Unassembled WGS sequence"/>
</dbReference>
<feature type="compositionally biased region" description="Polar residues" evidence="1">
    <location>
        <begin position="174"/>
        <end position="183"/>
    </location>
</feature>
<comment type="caution">
    <text evidence="2">The sequence shown here is derived from an EMBL/GenBank/DDBJ whole genome shotgun (WGS) entry which is preliminary data.</text>
</comment>
<accession>A0A951PGG6</accession>